<proteinExistence type="predicted"/>
<accession>A0AAW2TKR6</accession>
<gene>
    <name evidence="2" type="ORF">Sradi_2066900</name>
</gene>
<dbReference type="AlphaFoldDB" id="A0AAW2TKR6"/>
<evidence type="ECO:0000313" key="2">
    <source>
        <dbReference type="EMBL" id="KAL0404261.1"/>
    </source>
</evidence>
<dbReference type="Pfam" id="PF25597">
    <property type="entry name" value="SH3_retrovirus"/>
    <property type="match status" value="1"/>
</dbReference>
<evidence type="ECO:0000259" key="1">
    <source>
        <dbReference type="Pfam" id="PF25597"/>
    </source>
</evidence>
<feature type="domain" description="Retroviral polymerase SH3-like" evidence="1">
    <location>
        <begin position="18"/>
        <end position="81"/>
    </location>
</feature>
<sequence>MQFRVVTCLTGFLMKGTRAVVRLPESKKKSLGGRGIDCIFIGYAEHSKAYRFYVIEPNDFISVNTVSESRDAIFDETRFSSIPRPKDMIPSSRNEVSTLYPYCFNVEDGPKIFDEAMRSQDVAFWKEAINDEMDSIIENNTWVLTNLPFGSFVNGDLDEEVCMKQPEGFILPGNEYKQVDLTKEFLSSRFSMKDMRRLMCIRENKGIYISQSHYIEKLLKKFNYFDSTPISTPMDPSVKLMPNTGEAVFQLEYSKVIDCLMYAIKSTRLDIAYAVGKLSRFTSNPSTHLWQAIRRVLKYLKKTMNYGLSYSRFPSILEGYSSASWITNVEDHSSTSGWVFLLGGGVISWASTKQTV</sequence>
<reference evidence="2" key="1">
    <citation type="submission" date="2020-06" db="EMBL/GenBank/DDBJ databases">
        <authorList>
            <person name="Li T."/>
            <person name="Hu X."/>
            <person name="Zhang T."/>
            <person name="Song X."/>
            <person name="Zhang H."/>
            <person name="Dai N."/>
            <person name="Sheng W."/>
            <person name="Hou X."/>
            <person name="Wei L."/>
        </authorList>
    </citation>
    <scope>NUCLEOTIDE SEQUENCE</scope>
    <source>
        <strain evidence="2">G02</strain>
        <tissue evidence="2">Leaf</tissue>
    </source>
</reference>
<dbReference type="PANTHER" id="PTHR11439">
    <property type="entry name" value="GAG-POL-RELATED RETROTRANSPOSON"/>
    <property type="match status" value="1"/>
</dbReference>
<dbReference type="InterPro" id="IPR057670">
    <property type="entry name" value="SH3_retrovirus"/>
</dbReference>
<reference evidence="2" key="2">
    <citation type="journal article" date="2024" name="Plant">
        <title>Genomic evolution and insights into agronomic trait innovations of Sesamum species.</title>
        <authorList>
            <person name="Miao H."/>
            <person name="Wang L."/>
            <person name="Qu L."/>
            <person name="Liu H."/>
            <person name="Sun Y."/>
            <person name="Le M."/>
            <person name="Wang Q."/>
            <person name="Wei S."/>
            <person name="Zheng Y."/>
            <person name="Lin W."/>
            <person name="Duan Y."/>
            <person name="Cao H."/>
            <person name="Xiong S."/>
            <person name="Wang X."/>
            <person name="Wei L."/>
            <person name="Li C."/>
            <person name="Ma Q."/>
            <person name="Ju M."/>
            <person name="Zhao R."/>
            <person name="Li G."/>
            <person name="Mu C."/>
            <person name="Tian Q."/>
            <person name="Mei H."/>
            <person name="Zhang T."/>
            <person name="Gao T."/>
            <person name="Zhang H."/>
        </authorList>
    </citation>
    <scope>NUCLEOTIDE SEQUENCE</scope>
    <source>
        <strain evidence="2">G02</strain>
    </source>
</reference>
<dbReference type="PANTHER" id="PTHR11439:SF521">
    <property type="entry name" value="RNA-DIRECTED DNA POLYMERASE"/>
    <property type="match status" value="1"/>
</dbReference>
<protein>
    <submittedName>
        <fullName evidence="2">Copia protein</fullName>
    </submittedName>
</protein>
<organism evidence="2">
    <name type="scientific">Sesamum radiatum</name>
    <name type="common">Black benniseed</name>
    <dbReference type="NCBI Taxonomy" id="300843"/>
    <lineage>
        <taxon>Eukaryota</taxon>
        <taxon>Viridiplantae</taxon>
        <taxon>Streptophyta</taxon>
        <taxon>Embryophyta</taxon>
        <taxon>Tracheophyta</taxon>
        <taxon>Spermatophyta</taxon>
        <taxon>Magnoliopsida</taxon>
        <taxon>eudicotyledons</taxon>
        <taxon>Gunneridae</taxon>
        <taxon>Pentapetalae</taxon>
        <taxon>asterids</taxon>
        <taxon>lamiids</taxon>
        <taxon>Lamiales</taxon>
        <taxon>Pedaliaceae</taxon>
        <taxon>Sesamum</taxon>
    </lineage>
</organism>
<comment type="caution">
    <text evidence="2">The sequence shown here is derived from an EMBL/GenBank/DDBJ whole genome shotgun (WGS) entry which is preliminary data.</text>
</comment>
<name>A0AAW2TKR6_SESRA</name>
<dbReference type="EMBL" id="JACGWJ010000008">
    <property type="protein sequence ID" value="KAL0404261.1"/>
    <property type="molecule type" value="Genomic_DNA"/>
</dbReference>